<keyword evidence="2" id="KW-1185">Reference proteome</keyword>
<comment type="caution">
    <text evidence="1">The sequence shown here is derived from an EMBL/GenBank/DDBJ whole genome shotgun (WGS) entry which is preliminary data.</text>
</comment>
<protein>
    <recommendedName>
        <fullName evidence="3">Acetone carboxylase</fullName>
    </recommendedName>
</protein>
<name>A0A1Q5PXD9_9ACTO</name>
<dbReference type="AlphaFoldDB" id="A0A1Q5PXD9"/>
<dbReference type="RefSeq" id="WP_073822803.1">
    <property type="nucleotide sequence ID" value="NZ_JAUNKL010000051.1"/>
</dbReference>
<evidence type="ECO:0000313" key="1">
    <source>
        <dbReference type="EMBL" id="OKL52273.1"/>
    </source>
</evidence>
<dbReference type="OrthoDB" id="5193525at2"/>
<dbReference type="STRING" id="52770.BSZ40_01950"/>
<proteinExistence type="predicted"/>
<reference evidence="2" key="1">
    <citation type="submission" date="2016-12" db="EMBL/GenBank/DDBJ databases">
        <authorList>
            <person name="Meng X."/>
        </authorList>
    </citation>
    <scope>NUCLEOTIDE SEQUENCE [LARGE SCALE GENOMIC DNA]</scope>
    <source>
        <strain evidence="2">DSM 20732</strain>
    </source>
</reference>
<evidence type="ECO:0000313" key="2">
    <source>
        <dbReference type="Proteomes" id="UP000185612"/>
    </source>
</evidence>
<dbReference type="Proteomes" id="UP000185612">
    <property type="component" value="Unassembled WGS sequence"/>
</dbReference>
<organism evidence="1 2">
    <name type="scientific">Buchananella hordeovulneris</name>
    <dbReference type="NCBI Taxonomy" id="52770"/>
    <lineage>
        <taxon>Bacteria</taxon>
        <taxon>Bacillati</taxon>
        <taxon>Actinomycetota</taxon>
        <taxon>Actinomycetes</taxon>
        <taxon>Actinomycetales</taxon>
        <taxon>Actinomycetaceae</taxon>
        <taxon>Buchananella</taxon>
    </lineage>
</organism>
<evidence type="ECO:0008006" key="3">
    <source>
        <dbReference type="Google" id="ProtNLM"/>
    </source>
</evidence>
<dbReference type="EMBL" id="MQVS01000002">
    <property type="protein sequence ID" value="OKL52273.1"/>
    <property type="molecule type" value="Genomic_DNA"/>
</dbReference>
<accession>A0A1Q5PXD9</accession>
<gene>
    <name evidence="1" type="ORF">BSZ40_01950</name>
</gene>
<sequence length="68" mass="7705">MEICRARQCGAAATVLVRWRNPNLPWARAKDWPSCATHAPDFLDYVTARNWHAELVALEPASGEIDER</sequence>